<dbReference type="Gene3D" id="2.60.120.650">
    <property type="entry name" value="Cupin"/>
    <property type="match status" value="1"/>
</dbReference>
<dbReference type="OrthoDB" id="118524at2"/>
<accession>Q1D443</accession>
<dbReference type="eggNOG" id="COG2850">
    <property type="taxonomic scope" value="Bacteria"/>
</dbReference>
<dbReference type="SMART" id="SM00558">
    <property type="entry name" value="JmjC"/>
    <property type="match status" value="1"/>
</dbReference>
<sequence>MQNASNGIERIDNPTPEEFYREFVSKGRPVILTGIASTWPACGRWTPRFFADRFGDTPVQVEVQRSQDPMLHWGEKEVLQTTLARYVELLSSESPKYYLNFASVMAQLPELHRDVGSLDAYQVHHRPYPERVRRKLRLSPIFWFGPAGAFTSLHRDPSDNLLVQVLGRKRLTLFAPEDTPNLYAPWHENCSSGRCLGGYSPVNVAQPDLERFPRLSRARGVDVLLGPGEILFIPIHWWHYVSSVDVSISVSYWWFRRLSQWHWSTAAWVPLRSTLECQVRQWWRARAA</sequence>
<protein>
    <submittedName>
        <fullName evidence="2">JmjC domain protein</fullName>
    </submittedName>
</protein>
<keyword evidence="3" id="KW-1185">Reference proteome</keyword>
<dbReference type="Pfam" id="PF13621">
    <property type="entry name" value="Cupin_8"/>
    <property type="match status" value="1"/>
</dbReference>
<organism evidence="2 3">
    <name type="scientific">Myxococcus xanthus (strain DK1622)</name>
    <dbReference type="NCBI Taxonomy" id="246197"/>
    <lineage>
        <taxon>Bacteria</taxon>
        <taxon>Pseudomonadati</taxon>
        <taxon>Myxococcota</taxon>
        <taxon>Myxococcia</taxon>
        <taxon>Myxococcales</taxon>
        <taxon>Cystobacterineae</taxon>
        <taxon>Myxococcaceae</taxon>
        <taxon>Myxococcus</taxon>
    </lineage>
</organism>
<dbReference type="PANTHER" id="PTHR12461">
    <property type="entry name" value="HYPOXIA-INDUCIBLE FACTOR 1 ALPHA INHIBITOR-RELATED"/>
    <property type="match status" value="1"/>
</dbReference>
<dbReference type="PROSITE" id="PS51184">
    <property type="entry name" value="JMJC"/>
    <property type="match status" value="1"/>
</dbReference>
<gene>
    <name evidence="2" type="ordered locus">MXAN_4409</name>
</gene>
<dbReference type="EnsemblBacteria" id="ABF86123">
    <property type="protein sequence ID" value="ABF86123"/>
    <property type="gene ID" value="MXAN_4409"/>
</dbReference>
<dbReference type="InterPro" id="IPR041667">
    <property type="entry name" value="Cupin_8"/>
</dbReference>
<name>Q1D443_MYXXD</name>
<dbReference type="AlphaFoldDB" id="Q1D443"/>
<proteinExistence type="predicted"/>
<evidence type="ECO:0000313" key="2">
    <source>
        <dbReference type="EMBL" id="ABF86123.1"/>
    </source>
</evidence>
<dbReference type="RefSeq" id="WP_011554408.1">
    <property type="nucleotide sequence ID" value="NC_008095.1"/>
</dbReference>
<dbReference type="EMBL" id="CP000113">
    <property type="protein sequence ID" value="ABF86123.1"/>
    <property type="molecule type" value="Genomic_DNA"/>
</dbReference>
<dbReference type="HOGENOM" id="CLU_016785_3_3_7"/>
<evidence type="ECO:0000259" key="1">
    <source>
        <dbReference type="PROSITE" id="PS51184"/>
    </source>
</evidence>
<dbReference type="PANTHER" id="PTHR12461:SF105">
    <property type="entry name" value="HYPOXIA-INDUCIBLE FACTOR 1-ALPHA INHIBITOR"/>
    <property type="match status" value="1"/>
</dbReference>
<dbReference type="KEGG" id="mxa:MXAN_4409"/>
<dbReference type="InterPro" id="IPR003347">
    <property type="entry name" value="JmjC_dom"/>
</dbReference>
<feature type="domain" description="JmjC" evidence="1">
    <location>
        <begin position="97"/>
        <end position="271"/>
    </location>
</feature>
<evidence type="ECO:0000313" key="3">
    <source>
        <dbReference type="Proteomes" id="UP000002402"/>
    </source>
</evidence>
<dbReference type="SUPFAM" id="SSF51197">
    <property type="entry name" value="Clavaminate synthase-like"/>
    <property type="match status" value="1"/>
</dbReference>
<reference evidence="2 3" key="1">
    <citation type="journal article" date="2006" name="Proc. Natl. Acad. Sci. U.S.A.">
        <title>Evolution of sensory complexity recorded in a myxobacterial genome.</title>
        <authorList>
            <person name="Goldman B.S."/>
            <person name="Nierman W.C."/>
            <person name="Kaiser D."/>
            <person name="Slater S.C."/>
            <person name="Durkin A.S."/>
            <person name="Eisen J.A."/>
            <person name="Ronning C.M."/>
            <person name="Barbazuk W.B."/>
            <person name="Blanchard M."/>
            <person name="Field C."/>
            <person name="Halling C."/>
            <person name="Hinkle G."/>
            <person name="Iartchuk O."/>
            <person name="Kim H.S."/>
            <person name="Mackenzie C."/>
            <person name="Madupu R."/>
            <person name="Miller N."/>
            <person name="Shvartsbeyn A."/>
            <person name="Sullivan S.A."/>
            <person name="Vaudin M."/>
            <person name="Wiegand R."/>
            <person name="Kaplan H.B."/>
        </authorList>
    </citation>
    <scope>NUCLEOTIDE SEQUENCE [LARGE SCALE GENOMIC DNA]</scope>
    <source>
        <strain evidence="3">DK1622</strain>
    </source>
</reference>
<dbReference type="STRING" id="246197.MXAN_4409"/>
<dbReference type="Proteomes" id="UP000002402">
    <property type="component" value="Chromosome"/>
</dbReference>
<dbReference type="GeneID" id="41361722"/>